<dbReference type="InterPro" id="IPR018060">
    <property type="entry name" value="HTH_AraC"/>
</dbReference>
<evidence type="ECO:0000256" key="2">
    <source>
        <dbReference type="ARBA" id="ARBA00022475"/>
    </source>
</evidence>
<keyword evidence="12" id="KW-1185">Reference proteome</keyword>
<dbReference type="InterPro" id="IPR009057">
    <property type="entry name" value="Homeodomain-like_sf"/>
</dbReference>
<keyword evidence="3 9" id="KW-0812">Transmembrane</keyword>
<comment type="subcellular location">
    <subcellularLocation>
        <location evidence="1">Cell membrane</location>
        <topology evidence="1">Multi-pass membrane protein</topology>
    </subcellularLocation>
</comment>
<comment type="caution">
    <text evidence="11">The sequence shown here is derived from an EMBL/GenBank/DDBJ whole genome shotgun (WGS) entry which is preliminary data.</text>
</comment>
<reference evidence="11 12" key="1">
    <citation type="submission" date="2022-09" db="EMBL/GenBank/DDBJ databases">
        <authorList>
            <person name="Han X.L."/>
            <person name="Wang Q."/>
            <person name="Lu T."/>
        </authorList>
    </citation>
    <scope>NUCLEOTIDE SEQUENCE [LARGE SCALE GENOMIC DNA]</scope>
    <source>
        <strain evidence="11 12">WQ 127069</strain>
    </source>
</reference>
<dbReference type="Gene3D" id="3.30.450.20">
    <property type="entry name" value="PAS domain"/>
    <property type="match status" value="1"/>
</dbReference>
<dbReference type="PANTHER" id="PTHR43280">
    <property type="entry name" value="ARAC-FAMILY TRANSCRIPTIONAL REGULATOR"/>
    <property type="match status" value="1"/>
</dbReference>
<name>A0ABT2U7P7_9BACL</name>
<proteinExistence type="predicted"/>
<keyword evidence="8" id="KW-0804">Transcription</keyword>
<dbReference type="SMART" id="SM00342">
    <property type="entry name" value="HTH_ARAC"/>
    <property type="match status" value="1"/>
</dbReference>
<keyword evidence="4 9" id="KW-1133">Transmembrane helix</keyword>
<keyword evidence="2" id="KW-1003">Cell membrane</keyword>
<evidence type="ECO:0000259" key="10">
    <source>
        <dbReference type="PROSITE" id="PS01124"/>
    </source>
</evidence>
<dbReference type="RefSeq" id="WP_262682123.1">
    <property type="nucleotide sequence ID" value="NZ_JAOQIO010000001.1"/>
</dbReference>
<dbReference type="Pfam" id="PF12833">
    <property type="entry name" value="HTH_18"/>
    <property type="match status" value="1"/>
</dbReference>
<sequence>MNNWTASFRAIGKYSMVQKRFYRKSFMIILIAICLPTLVVGSGVKWIGTRQLEDSVLVARNHQVAQSAQRVDDYFSYLEKTATQWAFNPEFGVKLKSQETSYDYEFIRNVYTNLLLLKESNPLIEQVYIVLDRPGLVFSDSNGTMKLREQERPRFHELLNNPHSTFWLPAYQAANTVAGKGRLTLAYLLSDESAEPFGALLIYLKQKQVAQLLSGVTLGENGATFLFNETGETVGSSNETLDSIQQQQELAHLIQRREQAKGSFVYDYGGAAYSVSYTSFKRLGKSWTYVSMDALDKLNSPVIAASNFVYMVGLAGLLFGIITAIVVSRKLYQPILELMKMFKTNSNTGKESADEIEFIGEQWRRLNLESRTLEQRLQQQLPTMKEGFLLQLLQGHFRSSDQSDLEERMRLFGWDTDEIGFVVLSIQLHGSSRVKGRFHKGDQELISFASVNITEEIMKESFLNGEIINFHDLSISVLVGCPLYYEADERSDELYRLAEQLSMMLHRFIQMDVTVCISKWVPSVVDIPQAWDEVGRIVRYRDMNESRQVIHADDYLSQGTDTIHYPFAAESEILQAIRNVNADESIIALNKFSSELKANTTKEYLFQQGMLQLYGNLQFGFLKAGYNPFEAAPFSIQEELANLTEPADITNLFQKHVIQPYIDKIRQDSEKQDVRLKQAIERVVETIHNKYETDLSLDLFAEEHNLTPLTLSKAFKKMTGTNFIIYLTDVRIRKSKELLSETDYKINDIAEMVGYQPTYFNRIFKKNEGLTPSQYRESMLGTLPPQDE</sequence>
<protein>
    <submittedName>
        <fullName evidence="11">AraC family transcriptional regulator</fullName>
    </submittedName>
</protein>
<dbReference type="PROSITE" id="PS01124">
    <property type="entry name" value="HTH_ARAC_FAMILY_2"/>
    <property type="match status" value="1"/>
</dbReference>
<feature type="transmembrane region" description="Helical" evidence="9">
    <location>
        <begin position="308"/>
        <end position="332"/>
    </location>
</feature>
<evidence type="ECO:0000313" key="12">
    <source>
        <dbReference type="Proteomes" id="UP001652445"/>
    </source>
</evidence>
<evidence type="ECO:0000256" key="1">
    <source>
        <dbReference type="ARBA" id="ARBA00004651"/>
    </source>
</evidence>
<keyword evidence="6" id="KW-0238">DNA-binding</keyword>
<accession>A0ABT2U7P7</accession>
<evidence type="ECO:0000256" key="5">
    <source>
        <dbReference type="ARBA" id="ARBA00023015"/>
    </source>
</evidence>
<dbReference type="InterPro" id="IPR033479">
    <property type="entry name" value="dCache_1"/>
</dbReference>
<dbReference type="SUPFAM" id="SSF46689">
    <property type="entry name" value="Homeodomain-like"/>
    <property type="match status" value="2"/>
</dbReference>
<evidence type="ECO:0000256" key="3">
    <source>
        <dbReference type="ARBA" id="ARBA00022692"/>
    </source>
</evidence>
<gene>
    <name evidence="11" type="ORF">OB236_00710</name>
</gene>
<dbReference type="InterPro" id="IPR018062">
    <property type="entry name" value="HTH_AraC-typ_CS"/>
</dbReference>
<dbReference type="EMBL" id="JAOQIO010000001">
    <property type="protein sequence ID" value="MCU6790636.1"/>
    <property type="molecule type" value="Genomic_DNA"/>
</dbReference>
<organism evidence="11 12">
    <name type="scientific">Paenibacillus baimaensis</name>
    <dbReference type="NCBI Taxonomy" id="2982185"/>
    <lineage>
        <taxon>Bacteria</taxon>
        <taxon>Bacillati</taxon>
        <taxon>Bacillota</taxon>
        <taxon>Bacilli</taxon>
        <taxon>Bacillales</taxon>
        <taxon>Paenibacillaceae</taxon>
        <taxon>Paenibacillus</taxon>
    </lineage>
</organism>
<evidence type="ECO:0000256" key="9">
    <source>
        <dbReference type="SAM" id="Phobius"/>
    </source>
</evidence>
<keyword evidence="7 9" id="KW-0472">Membrane</keyword>
<dbReference type="Proteomes" id="UP001652445">
    <property type="component" value="Unassembled WGS sequence"/>
</dbReference>
<evidence type="ECO:0000256" key="7">
    <source>
        <dbReference type="ARBA" id="ARBA00023136"/>
    </source>
</evidence>
<evidence type="ECO:0000256" key="6">
    <source>
        <dbReference type="ARBA" id="ARBA00023125"/>
    </source>
</evidence>
<dbReference type="PROSITE" id="PS00041">
    <property type="entry name" value="HTH_ARAC_FAMILY_1"/>
    <property type="match status" value="1"/>
</dbReference>
<dbReference type="PANTHER" id="PTHR43280:SF28">
    <property type="entry name" value="HTH-TYPE TRANSCRIPTIONAL ACTIVATOR RHAS"/>
    <property type="match status" value="1"/>
</dbReference>
<evidence type="ECO:0000256" key="4">
    <source>
        <dbReference type="ARBA" id="ARBA00022989"/>
    </source>
</evidence>
<evidence type="ECO:0000313" key="11">
    <source>
        <dbReference type="EMBL" id="MCU6790636.1"/>
    </source>
</evidence>
<keyword evidence="5" id="KW-0805">Transcription regulation</keyword>
<feature type="domain" description="HTH araC/xylS-type" evidence="10">
    <location>
        <begin position="681"/>
        <end position="778"/>
    </location>
</feature>
<dbReference type="Pfam" id="PF02743">
    <property type="entry name" value="dCache_1"/>
    <property type="match status" value="1"/>
</dbReference>
<evidence type="ECO:0000256" key="8">
    <source>
        <dbReference type="ARBA" id="ARBA00023163"/>
    </source>
</evidence>
<dbReference type="Gene3D" id="1.10.10.60">
    <property type="entry name" value="Homeodomain-like"/>
    <property type="match status" value="2"/>
</dbReference>